<feature type="transmembrane region" description="Helical" evidence="2">
    <location>
        <begin position="35"/>
        <end position="57"/>
    </location>
</feature>
<dbReference type="AlphaFoldDB" id="A0AAN6DWS0"/>
<evidence type="ECO:0000256" key="1">
    <source>
        <dbReference type="SAM" id="MobiDB-lite"/>
    </source>
</evidence>
<dbReference type="Proteomes" id="UP001203852">
    <property type="component" value="Unassembled WGS sequence"/>
</dbReference>
<feature type="region of interest" description="Disordered" evidence="1">
    <location>
        <begin position="158"/>
        <end position="190"/>
    </location>
</feature>
<comment type="caution">
    <text evidence="3">The sequence shown here is derived from an EMBL/GenBank/DDBJ whole genome shotgun (WGS) entry which is preliminary data.</text>
</comment>
<evidence type="ECO:0000256" key="2">
    <source>
        <dbReference type="SAM" id="Phobius"/>
    </source>
</evidence>
<dbReference type="EMBL" id="MU404354">
    <property type="protein sequence ID" value="KAI1613002.1"/>
    <property type="molecule type" value="Genomic_DNA"/>
</dbReference>
<accession>A0AAN6DWS0</accession>
<protein>
    <submittedName>
        <fullName evidence="3">Uncharacterized protein</fullName>
    </submittedName>
</protein>
<reference evidence="3" key="1">
    <citation type="journal article" date="2022" name="bioRxiv">
        <title>Deciphering the potential niche of two novel black yeast fungi from a biological soil crust based on their genomes, phenotypes, and melanin regulation.</title>
        <authorList>
            <consortium name="DOE Joint Genome Institute"/>
            <person name="Carr E.C."/>
            <person name="Barton Q."/>
            <person name="Grambo S."/>
            <person name="Sullivan M."/>
            <person name="Renfro C.M."/>
            <person name="Kuo A."/>
            <person name="Pangilinan J."/>
            <person name="Lipzen A."/>
            <person name="Keymanesh K."/>
            <person name="Savage E."/>
            <person name="Barry K."/>
            <person name="Grigoriev I.V."/>
            <person name="Riekhof W.R."/>
            <person name="Harris S.S."/>
        </authorList>
    </citation>
    <scope>NUCLEOTIDE SEQUENCE</scope>
    <source>
        <strain evidence="3">JF 03-4F</strain>
    </source>
</reference>
<keyword evidence="2" id="KW-1133">Transmembrane helix</keyword>
<sequence>MARPFQPRAVGFTTNTTPYIHPRQDDGSGSHSRGFWVGVAFFLVITLSLVLRSSYLADTYRFRRWRACLGLHPANQPPIIHGPSPDWRFTTIKRPEAAYIGWSSSDTLPLYEPTSNFSTEVLAALMRFGVQPGKRPPSYRSRLTWDLEAAVGEGLVEQNRKRTLQPSPEQIEIDRQKSGAKNRAITESSG</sequence>
<evidence type="ECO:0000313" key="3">
    <source>
        <dbReference type="EMBL" id="KAI1613002.1"/>
    </source>
</evidence>
<keyword evidence="4" id="KW-1185">Reference proteome</keyword>
<proteinExistence type="predicted"/>
<evidence type="ECO:0000313" key="4">
    <source>
        <dbReference type="Proteomes" id="UP001203852"/>
    </source>
</evidence>
<gene>
    <name evidence="3" type="ORF">EDD36DRAFT_419157</name>
</gene>
<name>A0AAN6DWS0_9EURO</name>
<keyword evidence="2" id="KW-0472">Membrane</keyword>
<keyword evidence="2" id="KW-0812">Transmembrane</keyword>
<organism evidence="3 4">
    <name type="scientific">Exophiala viscosa</name>
    <dbReference type="NCBI Taxonomy" id="2486360"/>
    <lineage>
        <taxon>Eukaryota</taxon>
        <taxon>Fungi</taxon>
        <taxon>Dikarya</taxon>
        <taxon>Ascomycota</taxon>
        <taxon>Pezizomycotina</taxon>
        <taxon>Eurotiomycetes</taxon>
        <taxon>Chaetothyriomycetidae</taxon>
        <taxon>Chaetothyriales</taxon>
        <taxon>Herpotrichiellaceae</taxon>
        <taxon>Exophiala</taxon>
    </lineage>
</organism>